<accession>A0A849K5B3</accession>
<keyword evidence="4" id="KW-0472">Membrane</keyword>
<dbReference type="GO" id="GO:0006654">
    <property type="term" value="P:phosphatidic acid biosynthetic process"/>
    <property type="evidence" value="ECO:0007669"/>
    <property type="project" value="TreeGrafter"/>
</dbReference>
<sequence>MRVLLGAWLLVLLAWLGVISIAWNLIAFVLKFFLRGPVARRVGRAGIAYGYRFYWACARASGLMRLEAESLDALRDVPGGLLIAANHPSLLDALMIVARLPRSACIMKGSLMRNPFLGAGAGLAGYVVNDSTRLMLRTAVERLDEGCQLVAFPEGTRSPAPGQMHPFSRSIALIALRARVPVQAVVIETDSPYLGKGWPLWKLPPVPIVFRARLGERFEPAGDAEQLSARMEEYFRQELRK</sequence>
<evidence type="ECO:0000256" key="4">
    <source>
        <dbReference type="SAM" id="Phobius"/>
    </source>
</evidence>
<comment type="pathway">
    <text evidence="1">Lipid metabolism.</text>
</comment>
<dbReference type="CDD" id="cd07989">
    <property type="entry name" value="LPLAT_AGPAT-like"/>
    <property type="match status" value="1"/>
</dbReference>
<name>A0A849K5B3_9BURK</name>
<feature type="transmembrane region" description="Helical" evidence="4">
    <location>
        <begin position="6"/>
        <end position="34"/>
    </location>
</feature>
<comment type="caution">
    <text evidence="6">The sequence shown here is derived from an EMBL/GenBank/DDBJ whole genome shotgun (WGS) entry which is preliminary data.</text>
</comment>
<evidence type="ECO:0000313" key="7">
    <source>
        <dbReference type="Proteomes" id="UP000552954"/>
    </source>
</evidence>
<reference evidence="6 7" key="2">
    <citation type="submission" date="2020-06" db="EMBL/GenBank/DDBJ databases">
        <title>Ramlibacter rhizophilus sp. nov., isolated from rhizosphere soil of national flower Mugunghwa from South Korea.</title>
        <authorList>
            <person name="Zheng-Fei Y."/>
            <person name="Huan T."/>
        </authorList>
    </citation>
    <scope>NUCLEOTIDE SEQUENCE [LARGE SCALE GENOMIC DNA]</scope>
    <source>
        <strain evidence="6 7">B156</strain>
    </source>
</reference>
<dbReference type="InterPro" id="IPR002123">
    <property type="entry name" value="Plipid/glycerol_acylTrfase"/>
</dbReference>
<evidence type="ECO:0000256" key="3">
    <source>
        <dbReference type="ARBA" id="ARBA00023315"/>
    </source>
</evidence>
<evidence type="ECO:0000256" key="2">
    <source>
        <dbReference type="ARBA" id="ARBA00022679"/>
    </source>
</evidence>
<protein>
    <submittedName>
        <fullName evidence="6">1-acyl-sn-glycerol-3-phosphate acyltransferase</fullName>
    </submittedName>
</protein>
<feature type="domain" description="Phospholipid/glycerol acyltransferase" evidence="5">
    <location>
        <begin position="81"/>
        <end position="190"/>
    </location>
</feature>
<gene>
    <name evidence="6" type="ORF">HK415_05895</name>
</gene>
<dbReference type="GO" id="GO:0003841">
    <property type="term" value="F:1-acylglycerol-3-phosphate O-acyltransferase activity"/>
    <property type="evidence" value="ECO:0007669"/>
    <property type="project" value="TreeGrafter"/>
</dbReference>
<dbReference type="AlphaFoldDB" id="A0A849K5B3"/>
<keyword evidence="2 6" id="KW-0808">Transferase</keyword>
<organism evidence="6 7">
    <name type="scientific">Ramlibacter montanisoli</name>
    <dbReference type="NCBI Taxonomy" id="2732512"/>
    <lineage>
        <taxon>Bacteria</taxon>
        <taxon>Pseudomonadati</taxon>
        <taxon>Pseudomonadota</taxon>
        <taxon>Betaproteobacteria</taxon>
        <taxon>Burkholderiales</taxon>
        <taxon>Comamonadaceae</taxon>
        <taxon>Ramlibacter</taxon>
    </lineage>
</organism>
<dbReference type="PANTHER" id="PTHR10434:SF66">
    <property type="entry name" value="PHOSPHOLIPID_GLYCEROL ACYLTRANSFERASE DOMAIN-CONTAINING PROTEIN"/>
    <property type="match status" value="1"/>
</dbReference>
<evidence type="ECO:0000259" key="5">
    <source>
        <dbReference type="SMART" id="SM00563"/>
    </source>
</evidence>
<dbReference type="Proteomes" id="UP000552954">
    <property type="component" value="Unassembled WGS sequence"/>
</dbReference>
<keyword evidence="3 6" id="KW-0012">Acyltransferase</keyword>
<proteinExistence type="predicted"/>
<dbReference type="Pfam" id="PF01553">
    <property type="entry name" value="Acyltransferase"/>
    <property type="match status" value="1"/>
</dbReference>
<evidence type="ECO:0000256" key="1">
    <source>
        <dbReference type="ARBA" id="ARBA00005189"/>
    </source>
</evidence>
<keyword evidence="7" id="KW-1185">Reference proteome</keyword>
<reference evidence="6 7" key="1">
    <citation type="submission" date="2020-05" db="EMBL/GenBank/DDBJ databases">
        <authorList>
            <person name="Khan S.A."/>
            <person name="Jeon C.O."/>
            <person name="Chun B.H."/>
        </authorList>
    </citation>
    <scope>NUCLEOTIDE SEQUENCE [LARGE SCALE GENOMIC DNA]</scope>
    <source>
        <strain evidence="6 7">B156</strain>
    </source>
</reference>
<dbReference type="EMBL" id="JABFCS010000001">
    <property type="protein sequence ID" value="NNU42800.1"/>
    <property type="molecule type" value="Genomic_DNA"/>
</dbReference>
<dbReference type="SMART" id="SM00563">
    <property type="entry name" value="PlsC"/>
    <property type="match status" value="1"/>
</dbReference>
<keyword evidence="4" id="KW-0812">Transmembrane</keyword>
<keyword evidence="4" id="KW-1133">Transmembrane helix</keyword>
<evidence type="ECO:0000313" key="6">
    <source>
        <dbReference type="EMBL" id="NNU42800.1"/>
    </source>
</evidence>
<dbReference type="PANTHER" id="PTHR10434">
    <property type="entry name" value="1-ACYL-SN-GLYCEROL-3-PHOSPHATE ACYLTRANSFERASE"/>
    <property type="match status" value="1"/>
</dbReference>
<dbReference type="SUPFAM" id="SSF69593">
    <property type="entry name" value="Glycerol-3-phosphate (1)-acyltransferase"/>
    <property type="match status" value="1"/>
</dbReference>